<dbReference type="InterPro" id="IPR036259">
    <property type="entry name" value="MFS_trans_sf"/>
</dbReference>
<keyword evidence="2" id="KW-0812">Transmembrane</keyword>
<evidence type="ECO:0000313" key="3">
    <source>
        <dbReference type="EMBL" id="ADD76252.1"/>
    </source>
</evidence>
<dbReference type="Gene3D" id="1.20.1250.20">
    <property type="entry name" value="MFS general substrate transporter like domains"/>
    <property type="match status" value="2"/>
</dbReference>
<dbReference type="CDD" id="cd17332">
    <property type="entry name" value="MFS_MelB_like"/>
    <property type="match status" value="1"/>
</dbReference>
<dbReference type="GO" id="GO:0006814">
    <property type="term" value="P:sodium ion transport"/>
    <property type="evidence" value="ECO:0007669"/>
    <property type="project" value="InterPro"/>
</dbReference>
<dbReference type="Proteomes" id="UP000001702">
    <property type="component" value="Chromosome"/>
</dbReference>
<sequence>MFFIELSSQKKLNAVCFCSLFLYGWRPLLMREGAGMELHKPLKVSFREKFCYGLGDTSANIFMGMTMMFLSIYYTDVFKLSPAVMGTLFLITRLIDAISDPLIGVVADRTRSRHGRYRPWLLWFAVPYGLSCAAVFLSPELGETGRIIYAYTTYIMLVMAFSLVAVPYVSLLGAISADSDERIQINTIRFPLAKVSYLICSLLVPMLIALFDNEVMGYRVVMCGIGLLSTLLVLICYYNTQERVSAGDVQTLSVGNQIRLMLKNDQALIIFAAQLVVMIMNTLKFGAAAYFVKYVLNLPVSFLSILLTAGSIAGIIAPLITGYVLKTGRVKRIPLLIWSQIAGGLITLIIGFTSAEAVWVHAGLFVTATLVVELIAVIIWATVADVADYGFYKYGVRINGMIGGGMLFATKAGMAIGGAIIGYVLAWYGYNPDFMTTASENQLSAFNLLYVWLPASCMFITAGIFSRYKLDEKTCQSFINEKAF</sequence>
<feature type="transmembrane region" description="Helical" evidence="2">
    <location>
        <begin position="192"/>
        <end position="211"/>
    </location>
</feature>
<dbReference type="PANTHER" id="PTHR11328">
    <property type="entry name" value="MAJOR FACILITATOR SUPERFAMILY DOMAIN-CONTAINING PROTEIN"/>
    <property type="match status" value="1"/>
</dbReference>
<comment type="similarity">
    <text evidence="1">Belongs to the sodium:galactoside symporter (TC 2.A.2) family.</text>
</comment>
<dbReference type="Pfam" id="PF13347">
    <property type="entry name" value="MFS_2"/>
    <property type="match status" value="1"/>
</dbReference>
<dbReference type="STRING" id="706191.PANA_1085"/>
<keyword evidence="4" id="KW-1185">Reference proteome</keyword>
<dbReference type="HOGENOM" id="CLU_027408_0_2_6"/>
<accession>D4GLY2</accession>
<feature type="transmembrane region" description="Helical" evidence="2">
    <location>
        <begin position="448"/>
        <end position="468"/>
    </location>
</feature>
<keyword evidence="2" id="KW-0472">Membrane</keyword>
<feature type="transmembrane region" description="Helical" evidence="2">
    <location>
        <begin position="217"/>
        <end position="238"/>
    </location>
</feature>
<feature type="transmembrane region" description="Helical" evidence="2">
    <location>
        <begin position="333"/>
        <end position="352"/>
    </location>
</feature>
<dbReference type="AlphaFoldDB" id="D4GLY2"/>
<dbReference type="PANTHER" id="PTHR11328:SF24">
    <property type="entry name" value="MAJOR FACILITATOR SUPERFAMILY (MFS) PROFILE DOMAIN-CONTAINING PROTEIN"/>
    <property type="match status" value="1"/>
</dbReference>
<feature type="transmembrane region" description="Helical" evidence="2">
    <location>
        <begin position="80"/>
        <end position="99"/>
    </location>
</feature>
<feature type="transmembrane region" description="Helical" evidence="2">
    <location>
        <begin position="267"/>
        <end position="292"/>
    </location>
</feature>
<feature type="transmembrane region" description="Helical" evidence="2">
    <location>
        <begin position="404"/>
        <end position="428"/>
    </location>
</feature>
<feature type="transmembrane region" description="Helical" evidence="2">
    <location>
        <begin position="149"/>
        <end position="171"/>
    </location>
</feature>
<gene>
    <name evidence="3" type="primary">yagG</name>
    <name evidence="3" type="ordered locus">PANA_1085</name>
</gene>
<name>D4GLY2_PANAM</name>
<feature type="transmembrane region" description="Helical" evidence="2">
    <location>
        <begin position="50"/>
        <end position="74"/>
    </location>
</feature>
<organism evidence="3 4">
    <name type="scientific">Pantoea ananatis (strain LMG 20103)</name>
    <dbReference type="NCBI Taxonomy" id="706191"/>
    <lineage>
        <taxon>Bacteria</taxon>
        <taxon>Pseudomonadati</taxon>
        <taxon>Pseudomonadota</taxon>
        <taxon>Gammaproteobacteria</taxon>
        <taxon>Enterobacterales</taxon>
        <taxon>Erwiniaceae</taxon>
        <taxon>Pantoea</taxon>
    </lineage>
</organism>
<dbReference type="EMBL" id="CP001875">
    <property type="protein sequence ID" value="ADD76252.1"/>
    <property type="molecule type" value="Genomic_DNA"/>
</dbReference>
<dbReference type="NCBIfam" id="TIGR00792">
    <property type="entry name" value="gph"/>
    <property type="match status" value="1"/>
</dbReference>
<reference evidence="3 4" key="1">
    <citation type="journal article" date="2010" name="J. Bacteriol.">
        <title>Genome sequence of Pantoea ananatis LMG20103, the causative agent of Eucalyptus blight and dieback.</title>
        <authorList>
            <person name="De Maayer P."/>
            <person name="Chan W.Y."/>
            <person name="Venter S.N."/>
            <person name="Toth I.K."/>
            <person name="Birch P.R."/>
            <person name="Joubert F."/>
            <person name="Coutinho T.A."/>
        </authorList>
    </citation>
    <scope>NUCLEOTIDE SEQUENCE [LARGE SCALE GENOMIC DNA]</scope>
    <source>
        <strain evidence="3 4">LMG 20103</strain>
    </source>
</reference>
<keyword evidence="2" id="KW-1133">Transmembrane helix</keyword>
<dbReference type="eggNOG" id="COG2211">
    <property type="taxonomic scope" value="Bacteria"/>
</dbReference>
<feature type="transmembrane region" description="Helical" evidence="2">
    <location>
        <begin position="120"/>
        <end position="137"/>
    </location>
</feature>
<dbReference type="GO" id="GO:0005886">
    <property type="term" value="C:plasma membrane"/>
    <property type="evidence" value="ECO:0007669"/>
    <property type="project" value="TreeGrafter"/>
</dbReference>
<protein>
    <submittedName>
        <fullName evidence="3">YagG</fullName>
    </submittedName>
</protein>
<dbReference type="InterPro" id="IPR039672">
    <property type="entry name" value="MFS_2"/>
</dbReference>
<dbReference type="GO" id="GO:0008643">
    <property type="term" value="P:carbohydrate transport"/>
    <property type="evidence" value="ECO:0007669"/>
    <property type="project" value="InterPro"/>
</dbReference>
<dbReference type="InterPro" id="IPR001927">
    <property type="entry name" value="Na/Gal_symport"/>
</dbReference>
<evidence type="ECO:0000313" key="4">
    <source>
        <dbReference type="Proteomes" id="UP000001702"/>
    </source>
</evidence>
<dbReference type="SUPFAM" id="SSF103473">
    <property type="entry name" value="MFS general substrate transporter"/>
    <property type="match status" value="1"/>
</dbReference>
<proteinExistence type="inferred from homology"/>
<evidence type="ECO:0000256" key="2">
    <source>
        <dbReference type="SAM" id="Phobius"/>
    </source>
</evidence>
<feature type="transmembrane region" description="Helical" evidence="2">
    <location>
        <begin position="298"/>
        <end position="321"/>
    </location>
</feature>
<feature type="transmembrane region" description="Helical" evidence="2">
    <location>
        <begin position="358"/>
        <end position="383"/>
    </location>
</feature>
<dbReference type="KEGG" id="pam:PANA_1085"/>
<evidence type="ECO:0000256" key="1">
    <source>
        <dbReference type="ARBA" id="ARBA00009617"/>
    </source>
</evidence>
<dbReference type="GO" id="GO:0015293">
    <property type="term" value="F:symporter activity"/>
    <property type="evidence" value="ECO:0007669"/>
    <property type="project" value="InterPro"/>
</dbReference>